<dbReference type="Gene3D" id="1.20.1250.20">
    <property type="entry name" value="MFS general substrate transporter like domains"/>
    <property type="match status" value="1"/>
</dbReference>
<feature type="transmembrane region" description="Helical" evidence="5">
    <location>
        <begin position="190"/>
        <end position="208"/>
    </location>
</feature>
<accession>A0AAV4HUV0</accession>
<dbReference type="GO" id="GO:0016020">
    <property type="term" value="C:membrane"/>
    <property type="evidence" value="ECO:0007669"/>
    <property type="project" value="UniProtKB-SubCell"/>
</dbReference>
<protein>
    <submittedName>
        <fullName evidence="7">Solute carrier family 22 member 8</fullName>
    </submittedName>
</protein>
<dbReference type="EMBL" id="BMAT01009180">
    <property type="protein sequence ID" value="GFS00351.1"/>
    <property type="molecule type" value="Genomic_DNA"/>
</dbReference>
<evidence type="ECO:0000313" key="7">
    <source>
        <dbReference type="EMBL" id="GFS00351.1"/>
    </source>
</evidence>
<name>A0AAV4HUV0_9GAST</name>
<keyword evidence="3 5" id="KW-1133">Transmembrane helix</keyword>
<feature type="domain" description="Major facilitator superfamily (MFS) profile" evidence="6">
    <location>
        <begin position="29"/>
        <end position="264"/>
    </location>
</feature>
<feature type="transmembrane region" description="Helical" evidence="5">
    <location>
        <begin position="220"/>
        <end position="240"/>
    </location>
</feature>
<keyword evidence="2 5" id="KW-0812">Transmembrane</keyword>
<organism evidence="7 8">
    <name type="scientific">Elysia marginata</name>
    <dbReference type="NCBI Taxonomy" id="1093978"/>
    <lineage>
        <taxon>Eukaryota</taxon>
        <taxon>Metazoa</taxon>
        <taxon>Spiralia</taxon>
        <taxon>Lophotrochozoa</taxon>
        <taxon>Mollusca</taxon>
        <taxon>Gastropoda</taxon>
        <taxon>Heterobranchia</taxon>
        <taxon>Euthyneura</taxon>
        <taxon>Panpulmonata</taxon>
        <taxon>Sacoglossa</taxon>
        <taxon>Placobranchoidea</taxon>
        <taxon>Plakobranchidae</taxon>
        <taxon>Elysia</taxon>
    </lineage>
</organism>
<proteinExistence type="predicted"/>
<evidence type="ECO:0000256" key="4">
    <source>
        <dbReference type="ARBA" id="ARBA00023136"/>
    </source>
</evidence>
<dbReference type="InterPro" id="IPR005828">
    <property type="entry name" value="MFS_sugar_transport-like"/>
</dbReference>
<evidence type="ECO:0000256" key="2">
    <source>
        <dbReference type="ARBA" id="ARBA00022692"/>
    </source>
</evidence>
<dbReference type="InterPro" id="IPR036259">
    <property type="entry name" value="MFS_trans_sf"/>
</dbReference>
<evidence type="ECO:0000256" key="1">
    <source>
        <dbReference type="ARBA" id="ARBA00004141"/>
    </source>
</evidence>
<dbReference type="PANTHER" id="PTHR24064">
    <property type="entry name" value="SOLUTE CARRIER FAMILY 22 MEMBER"/>
    <property type="match status" value="1"/>
</dbReference>
<feature type="non-terminal residue" evidence="7">
    <location>
        <position position="264"/>
    </location>
</feature>
<evidence type="ECO:0000256" key="5">
    <source>
        <dbReference type="SAM" id="Phobius"/>
    </source>
</evidence>
<dbReference type="SUPFAM" id="SSF103473">
    <property type="entry name" value="MFS general substrate transporter"/>
    <property type="match status" value="1"/>
</dbReference>
<dbReference type="AlphaFoldDB" id="A0AAV4HUV0"/>
<dbReference type="GO" id="GO:0022857">
    <property type="term" value="F:transmembrane transporter activity"/>
    <property type="evidence" value="ECO:0007669"/>
    <property type="project" value="InterPro"/>
</dbReference>
<dbReference type="InterPro" id="IPR020846">
    <property type="entry name" value="MFS_dom"/>
</dbReference>
<sequence>MAAGQVLQADKIFYALGPIGRYQISQLFLVSLGIFAALIQLLDNVFIGSAVEHRCARPQENSSVAHNDRLEKLILSSNLSVSFGKCHIQVKNETGYVLEKHSCVYGFEYEGPRTQSVISQLDLVCGKEQLLRVTQTLVFAGQALGAIVGPFFSDRFGRKPAMIFANLLMAVLGMTIAFASNYLVFAISKFLIGALQQSLYIPICIFTGEMLPTEYRRYSIIFNTVSWSVAGLFMSLVAYLMRDMSWRYLQAVLTLSSLVFIIQL</sequence>
<evidence type="ECO:0000256" key="3">
    <source>
        <dbReference type="ARBA" id="ARBA00022989"/>
    </source>
</evidence>
<feature type="transmembrane region" description="Helical" evidence="5">
    <location>
        <begin position="163"/>
        <end position="184"/>
    </location>
</feature>
<dbReference type="Proteomes" id="UP000762676">
    <property type="component" value="Unassembled WGS sequence"/>
</dbReference>
<dbReference type="PROSITE" id="PS50850">
    <property type="entry name" value="MFS"/>
    <property type="match status" value="1"/>
</dbReference>
<comment type="caution">
    <text evidence="7">The sequence shown here is derived from an EMBL/GenBank/DDBJ whole genome shotgun (WGS) entry which is preliminary data.</text>
</comment>
<keyword evidence="4 5" id="KW-0472">Membrane</keyword>
<comment type="subcellular location">
    <subcellularLocation>
        <location evidence="1">Membrane</location>
        <topology evidence="1">Multi-pass membrane protein</topology>
    </subcellularLocation>
</comment>
<feature type="transmembrane region" description="Helical" evidence="5">
    <location>
        <begin position="27"/>
        <end position="47"/>
    </location>
</feature>
<dbReference type="Pfam" id="PF00083">
    <property type="entry name" value="Sugar_tr"/>
    <property type="match status" value="1"/>
</dbReference>
<evidence type="ECO:0000313" key="8">
    <source>
        <dbReference type="Proteomes" id="UP000762676"/>
    </source>
</evidence>
<reference evidence="7 8" key="1">
    <citation type="journal article" date="2021" name="Elife">
        <title>Chloroplast acquisition without the gene transfer in kleptoplastic sea slugs, Plakobranchus ocellatus.</title>
        <authorList>
            <person name="Maeda T."/>
            <person name="Takahashi S."/>
            <person name="Yoshida T."/>
            <person name="Shimamura S."/>
            <person name="Takaki Y."/>
            <person name="Nagai Y."/>
            <person name="Toyoda A."/>
            <person name="Suzuki Y."/>
            <person name="Arimoto A."/>
            <person name="Ishii H."/>
            <person name="Satoh N."/>
            <person name="Nishiyama T."/>
            <person name="Hasebe M."/>
            <person name="Maruyama T."/>
            <person name="Minagawa J."/>
            <person name="Obokata J."/>
            <person name="Shigenobu S."/>
        </authorList>
    </citation>
    <scope>NUCLEOTIDE SEQUENCE [LARGE SCALE GENOMIC DNA]</scope>
</reference>
<keyword evidence="8" id="KW-1185">Reference proteome</keyword>
<evidence type="ECO:0000259" key="6">
    <source>
        <dbReference type="PROSITE" id="PS50850"/>
    </source>
</evidence>
<gene>
    <name evidence="7" type="ORF">ElyMa_004552500</name>
</gene>